<name>A0A1I6D3V2_9PSEU</name>
<dbReference type="Proteomes" id="UP000198583">
    <property type="component" value="Unassembled WGS sequence"/>
</dbReference>
<evidence type="ECO:0000313" key="1">
    <source>
        <dbReference type="EMBL" id="SFR00043.1"/>
    </source>
</evidence>
<reference evidence="2" key="1">
    <citation type="submission" date="2016-10" db="EMBL/GenBank/DDBJ databases">
        <authorList>
            <person name="Varghese N."/>
            <person name="Submissions S."/>
        </authorList>
    </citation>
    <scope>NUCLEOTIDE SEQUENCE [LARGE SCALE GENOMIC DNA]</scope>
    <source>
        <strain evidence="2">DSM 44232</strain>
    </source>
</reference>
<gene>
    <name evidence="1" type="ORF">SAMN04488564_1011000</name>
</gene>
<dbReference type="EMBL" id="FOYL01000001">
    <property type="protein sequence ID" value="SFR00043.1"/>
    <property type="molecule type" value="Genomic_DNA"/>
</dbReference>
<organism evidence="1 2">
    <name type="scientific">Lentzea waywayandensis</name>
    <dbReference type="NCBI Taxonomy" id="84724"/>
    <lineage>
        <taxon>Bacteria</taxon>
        <taxon>Bacillati</taxon>
        <taxon>Actinomycetota</taxon>
        <taxon>Actinomycetes</taxon>
        <taxon>Pseudonocardiales</taxon>
        <taxon>Pseudonocardiaceae</taxon>
        <taxon>Lentzea</taxon>
    </lineage>
</organism>
<evidence type="ECO:0000313" key="2">
    <source>
        <dbReference type="Proteomes" id="UP000198583"/>
    </source>
</evidence>
<proteinExistence type="predicted"/>
<protein>
    <submittedName>
        <fullName evidence="1">Uncharacterized protein</fullName>
    </submittedName>
</protein>
<keyword evidence="2" id="KW-1185">Reference proteome</keyword>
<accession>A0A1I6D3V2</accession>
<sequence>MVFLEKRRALKEEGGESEDALPVLLAAAGLVRSTFFYNQARLGLP</sequence>
<dbReference type="AlphaFoldDB" id="A0A1I6D3V2"/>
<dbReference type="RefSeq" id="WP_245821698.1">
    <property type="nucleotide sequence ID" value="NZ_FOYL01000001.1"/>
</dbReference>